<dbReference type="AlphaFoldDB" id="A0A1K1SRR0"/>
<evidence type="ECO:0000313" key="4">
    <source>
        <dbReference type="Proteomes" id="UP000182740"/>
    </source>
</evidence>
<accession>A0A1K1SRR0</accession>
<reference evidence="4" key="1">
    <citation type="submission" date="2016-11" db="EMBL/GenBank/DDBJ databases">
        <authorList>
            <person name="Varghese N."/>
            <person name="Submissions S."/>
        </authorList>
    </citation>
    <scope>NUCLEOTIDE SEQUENCE [LARGE SCALE GENOMIC DNA]</scope>
    <source>
        <strain evidence="4">DSM 44671</strain>
    </source>
</reference>
<keyword evidence="2" id="KW-0472">Membrane</keyword>
<feature type="transmembrane region" description="Helical" evidence="2">
    <location>
        <begin position="202"/>
        <end position="219"/>
    </location>
</feature>
<protein>
    <recommendedName>
        <fullName evidence="5">Phage integrase family protein</fullName>
    </recommendedName>
</protein>
<feature type="transmembrane region" description="Helical" evidence="2">
    <location>
        <begin position="172"/>
        <end position="190"/>
    </location>
</feature>
<dbReference type="EMBL" id="FPJG01000006">
    <property type="protein sequence ID" value="SFW87104.1"/>
    <property type="molecule type" value="Genomic_DNA"/>
</dbReference>
<dbReference type="GO" id="GO:0006310">
    <property type="term" value="P:DNA recombination"/>
    <property type="evidence" value="ECO:0007669"/>
    <property type="project" value="UniProtKB-KW"/>
</dbReference>
<keyword evidence="2" id="KW-0812">Transmembrane</keyword>
<organism evidence="3 4">
    <name type="scientific">Amycolatopsis australiensis</name>
    <dbReference type="NCBI Taxonomy" id="546364"/>
    <lineage>
        <taxon>Bacteria</taxon>
        <taxon>Bacillati</taxon>
        <taxon>Actinomycetota</taxon>
        <taxon>Actinomycetes</taxon>
        <taxon>Pseudonocardiales</taxon>
        <taxon>Pseudonocardiaceae</taxon>
        <taxon>Amycolatopsis</taxon>
    </lineage>
</organism>
<evidence type="ECO:0008006" key="5">
    <source>
        <dbReference type="Google" id="ProtNLM"/>
    </source>
</evidence>
<dbReference type="GO" id="GO:0015074">
    <property type="term" value="P:DNA integration"/>
    <property type="evidence" value="ECO:0007669"/>
    <property type="project" value="InterPro"/>
</dbReference>
<feature type="transmembrane region" description="Helical" evidence="2">
    <location>
        <begin position="225"/>
        <end position="245"/>
    </location>
</feature>
<dbReference type="Pfam" id="PF10935">
    <property type="entry name" value="DUF2637"/>
    <property type="match status" value="1"/>
</dbReference>
<dbReference type="InterPro" id="IPR011010">
    <property type="entry name" value="DNA_brk_join_enz"/>
</dbReference>
<dbReference type="Gene3D" id="1.10.443.10">
    <property type="entry name" value="Intergrase catalytic core"/>
    <property type="match status" value="1"/>
</dbReference>
<keyword evidence="2" id="KW-1133">Transmembrane helix</keyword>
<dbReference type="InterPro" id="IPR013762">
    <property type="entry name" value="Integrase-like_cat_sf"/>
</dbReference>
<dbReference type="SUPFAM" id="SSF56349">
    <property type="entry name" value="DNA breaking-rejoining enzymes"/>
    <property type="match status" value="1"/>
</dbReference>
<sequence>MRLLVAHGNERGATHPDAQLLRYRTGEPITKRRYDHLWDRIGRQVSSVRTQNVSTHWLRHTTLTWVERRFGYGVAHAYAGHFDSADSATVTYVKASLQDVATALATLTGEPHPPCPQPCPWRCVVTRTDRWTAGLVIQCACTALVALGAAYASYRHGRVFAIRFGGDPTTASIWPLIVDGLLTIATVELWKAGHDTGRRIAWTAFGFGICLSLCANVGSTYDHTVFGVIVAASPPLSLLLAVELLNRSLRRRRVQVETDETNDVPTRDLVSGDTELTAEQRMWQYYLREHARGRVPTGAELDRVTNTSNYGRRISAPGRPPAGWIDRDDHLNVLV</sequence>
<evidence type="ECO:0000256" key="2">
    <source>
        <dbReference type="SAM" id="Phobius"/>
    </source>
</evidence>
<proteinExistence type="predicted"/>
<dbReference type="GO" id="GO:0003677">
    <property type="term" value="F:DNA binding"/>
    <property type="evidence" value="ECO:0007669"/>
    <property type="project" value="InterPro"/>
</dbReference>
<name>A0A1K1SRR0_9PSEU</name>
<gene>
    <name evidence="3" type="ORF">SAMN04489730_6594</name>
</gene>
<dbReference type="RefSeq" id="WP_342750239.1">
    <property type="nucleotide sequence ID" value="NZ_FPJG01000006.1"/>
</dbReference>
<keyword evidence="1" id="KW-0233">DNA recombination</keyword>
<keyword evidence="4" id="KW-1185">Reference proteome</keyword>
<dbReference type="InterPro" id="IPR021235">
    <property type="entry name" value="DUF2637"/>
</dbReference>
<evidence type="ECO:0000256" key="1">
    <source>
        <dbReference type="ARBA" id="ARBA00023172"/>
    </source>
</evidence>
<evidence type="ECO:0000313" key="3">
    <source>
        <dbReference type="EMBL" id="SFW87104.1"/>
    </source>
</evidence>
<dbReference type="STRING" id="546364.SAMN04489730_6594"/>
<feature type="transmembrane region" description="Helical" evidence="2">
    <location>
        <begin position="131"/>
        <end position="152"/>
    </location>
</feature>
<dbReference type="Proteomes" id="UP000182740">
    <property type="component" value="Unassembled WGS sequence"/>
</dbReference>